<dbReference type="RefSeq" id="WP_214156789.1">
    <property type="nucleotide sequence ID" value="NZ_JAHBAY010000006.1"/>
</dbReference>
<organism evidence="1 2">
    <name type="scientific">Kineosporia corallincola</name>
    <dbReference type="NCBI Taxonomy" id="2835133"/>
    <lineage>
        <taxon>Bacteria</taxon>
        <taxon>Bacillati</taxon>
        <taxon>Actinomycetota</taxon>
        <taxon>Actinomycetes</taxon>
        <taxon>Kineosporiales</taxon>
        <taxon>Kineosporiaceae</taxon>
        <taxon>Kineosporia</taxon>
    </lineage>
</organism>
<keyword evidence="2" id="KW-1185">Reference proteome</keyword>
<dbReference type="EMBL" id="JAHBAY010000006">
    <property type="protein sequence ID" value="MBT0770500.1"/>
    <property type="molecule type" value="Genomic_DNA"/>
</dbReference>
<reference evidence="1 2" key="1">
    <citation type="submission" date="2021-05" db="EMBL/GenBank/DDBJ databases">
        <title>Kineosporia and Streptomyces sp. nov. two new marine actinobacteria isolated from Coral.</title>
        <authorList>
            <person name="Buangrab K."/>
            <person name="Sutthacheep M."/>
            <person name="Yeemin T."/>
            <person name="Harunari E."/>
            <person name="Igarashi Y."/>
            <person name="Kanchanasin P."/>
            <person name="Tanasupawat S."/>
            <person name="Phongsopitanun W."/>
        </authorList>
    </citation>
    <scope>NUCLEOTIDE SEQUENCE [LARGE SCALE GENOMIC DNA]</scope>
    <source>
        <strain evidence="1 2">J2-2</strain>
    </source>
</reference>
<proteinExistence type="predicted"/>
<comment type="caution">
    <text evidence="1">The sequence shown here is derived from an EMBL/GenBank/DDBJ whole genome shotgun (WGS) entry which is preliminary data.</text>
</comment>
<evidence type="ECO:0000313" key="1">
    <source>
        <dbReference type="EMBL" id="MBT0770500.1"/>
    </source>
</evidence>
<gene>
    <name evidence="1" type="ORF">KIH74_16265</name>
</gene>
<accession>A0ABS5THI2</accession>
<protein>
    <submittedName>
        <fullName evidence="1">Uncharacterized protein</fullName>
    </submittedName>
</protein>
<sequence>MKKLKAKGRWNVWYRDVIVITLSAPASHWAQNSTTDIYVTSWQTDCDPVYRFRVVVNTTHRDGYKRMMGVVNAYRENQ</sequence>
<evidence type="ECO:0000313" key="2">
    <source>
        <dbReference type="Proteomes" id="UP001197247"/>
    </source>
</evidence>
<dbReference type="Proteomes" id="UP001197247">
    <property type="component" value="Unassembled WGS sequence"/>
</dbReference>
<name>A0ABS5THI2_9ACTN</name>